<reference evidence="11 12" key="1">
    <citation type="submission" date="2020-08" db="EMBL/GenBank/DDBJ databases">
        <title>Sequencing the genomes of 1000 actinobacteria strains.</title>
        <authorList>
            <person name="Klenk H.-P."/>
        </authorList>
    </citation>
    <scope>NUCLEOTIDE SEQUENCE [LARGE SCALE GENOMIC DNA]</scope>
    <source>
        <strain evidence="11 12">DSM 11053</strain>
    </source>
</reference>
<dbReference type="PRINTS" id="PR00866">
    <property type="entry name" value="RNADNAPOLMS"/>
</dbReference>
<dbReference type="InterPro" id="IPR051083">
    <property type="entry name" value="GrpII_Intron_Splice-Mob/Def"/>
</dbReference>
<comment type="catalytic activity">
    <reaction evidence="9">
        <text>DNA(n) + a 2'-deoxyribonucleoside 5'-triphosphate = DNA(n+1) + diphosphate</text>
        <dbReference type="Rhea" id="RHEA:22508"/>
        <dbReference type="Rhea" id="RHEA-COMP:17339"/>
        <dbReference type="Rhea" id="RHEA-COMP:17340"/>
        <dbReference type="ChEBI" id="CHEBI:33019"/>
        <dbReference type="ChEBI" id="CHEBI:61560"/>
        <dbReference type="ChEBI" id="CHEBI:173112"/>
        <dbReference type="EC" id="2.7.7.49"/>
    </reaction>
</comment>
<dbReference type="EMBL" id="JACHZG010000001">
    <property type="protein sequence ID" value="MBB3325733.1"/>
    <property type="molecule type" value="Genomic_DNA"/>
</dbReference>
<comment type="similarity">
    <text evidence="8">Belongs to the bacterial reverse transcriptase family.</text>
</comment>
<evidence type="ECO:0000256" key="8">
    <source>
        <dbReference type="ARBA" id="ARBA00034120"/>
    </source>
</evidence>
<dbReference type="Proteomes" id="UP000565572">
    <property type="component" value="Unassembled WGS sequence"/>
</dbReference>
<evidence type="ECO:0000256" key="4">
    <source>
        <dbReference type="ARBA" id="ARBA00022723"/>
    </source>
</evidence>
<keyword evidence="3" id="KW-0548">Nucleotidyltransferase</keyword>
<keyword evidence="6" id="KW-0695">RNA-directed DNA polymerase</keyword>
<evidence type="ECO:0000256" key="9">
    <source>
        <dbReference type="ARBA" id="ARBA00048173"/>
    </source>
</evidence>
<dbReference type="CDD" id="cd03487">
    <property type="entry name" value="RT_Bac_retron_II"/>
    <property type="match status" value="1"/>
</dbReference>
<dbReference type="SUPFAM" id="SSF56672">
    <property type="entry name" value="DNA/RNA polymerases"/>
    <property type="match status" value="1"/>
</dbReference>
<accession>A0A7W5P5T4</accession>
<dbReference type="PANTHER" id="PTHR34047:SF7">
    <property type="entry name" value="RNA-DIRECTED DNA POLYMERASE"/>
    <property type="match status" value="1"/>
</dbReference>
<evidence type="ECO:0000256" key="1">
    <source>
        <dbReference type="ARBA" id="ARBA00012493"/>
    </source>
</evidence>
<proteinExistence type="inferred from homology"/>
<gene>
    <name evidence="11" type="ORF">FHX39_000677</name>
</gene>
<dbReference type="PANTHER" id="PTHR34047">
    <property type="entry name" value="NUCLEAR INTRON MATURASE 1, MITOCHONDRIAL-RELATED"/>
    <property type="match status" value="1"/>
</dbReference>
<name>A0A7W5P5T4_9ACTN</name>
<dbReference type="GO" id="GO:0051607">
    <property type="term" value="P:defense response to virus"/>
    <property type="evidence" value="ECO:0007669"/>
    <property type="project" value="UniProtKB-KW"/>
</dbReference>
<evidence type="ECO:0000313" key="12">
    <source>
        <dbReference type="Proteomes" id="UP000565572"/>
    </source>
</evidence>
<dbReference type="InterPro" id="IPR043502">
    <property type="entry name" value="DNA/RNA_pol_sf"/>
</dbReference>
<keyword evidence="12" id="KW-1185">Reference proteome</keyword>
<evidence type="ECO:0000256" key="7">
    <source>
        <dbReference type="ARBA" id="ARBA00023118"/>
    </source>
</evidence>
<keyword evidence="2" id="KW-0808">Transferase</keyword>
<dbReference type="Pfam" id="PF00078">
    <property type="entry name" value="RVT_1"/>
    <property type="match status" value="1"/>
</dbReference>
<keyword evidence="5" id="KW-0460">Magnesium</keyword>
<protein>
    <recommendedName>
        <fullName evidence="1">RNA-directed DNA polymerase</fullName>
        <ecNumber evidence="1">2.7.7.49</ecNumber>
    </recommendedName>
</protein>
<feature type="domain" description="Reverse transcriptase" evidence="10">
    <location>
        <begin position="1"/>
        <end position="203"/>
    </location>
</feature>
<evidence type="ECO:0000256" key="6">
    <source>
        <dbReference type="ARBA" id="ARBA00022918"/>
    </source>
</evidence>
<organism evidence="11 12">
    <name type="scientific">Microlunatus antarcticus</name>
    <dbReference type="NCBI Taxonomy" id="53388"/>
    <lineage>
        <taxon>Bacteria</taxon>
        <taxon>Bacillati</taxon>
        <taxon>Actinomycetota</taxon>
        <taxon>Actinomycetes</taxon>
        <taxon>Propionibacteriales</taxon>
        <taxon>Propionibacteriaceae</taxon>
        <taxon>Microlunatus</taxon>
    </lineage>
</organism>
<evidence type="ECO:0000313" key="11">
    <source>
        <dbReference type="EMBL" id="MBB3325733.1"/>
    </source>
</evidence>
<sequence>MLMDVQRYILNAALENLSLHPSNYAYQKERSIVDCAKQHLGARWLLKFDIHDFFDSVEERDVFRVFEARGYSALVSLELARICTRAGVSSSWASTRGSIPTYDVDVIGHLPQGAPTSGALSNAVATPIDDALSTLATNEGFTYTRYSDDMVLSSIRSDLDRAQLVHVVHEVGRVVAAHRFRLHERKTRIVPPGARHVVLGLLVDGEDSVRLLPEFRRRVEVHIRGVRKFGLVRHSEHRGFRSLLSFINHVDGCLAFAKGVDSGWASSSQSAWWEALRLNNFPI</sequence>
<dbReference type="PROSITE" id="PS50878">
    <property type="entry name" value="RT_POL"/>
    <property type="match status" value="1"/>
</dbReference>
<dbReference type="GO" id="GO:0003723">
    <property type="term" value="F:RNA binding"/>
    <property type="evidence" value="ECO:0007669"/>
    <property type="project" value="InterPro"/>
</dbReference>
<evidence type="ECO:0000259" key="10">
    <source>
        <dbReference type="PROSITE" id="PS50878"/>
    </source>
</evidence>
<dbReference type="GO" id="GO:0046872">
    <property type="term" value="F:metal ion binding"/>
    <property type="evidence" value="ECO:0007669"/>
    <property type="project" value="UniProtKB-KW"/>
</dbReference>
<evidence type="ECO:0000256" key="2">
    <source>
        <dbReference type="ARBA" id="ARBA00022679"/>
    </source>
</evidence>
<dbReference type="AlphaFoldDB" id="A0A7W5P5T4"/>
<keyword evidence="4" id="KW-0479">Metal-binding</keyword>
<dbReference type="InterPro" id="IPR000477">
    <property type="entry name" value="RT_dom"/>
</dbReference>
<dbReference type="GO" id="GO:0003964">
    <property type="term" value="F:RNA-directed DNA polymerase activity"/>
    <property type="evidence" value="ECO:0007669"/>
    <property type="project" value="UniProtKB-KW"/>
</dbReference>
<evidence type="ECO:0000256" key="5">
    <source>
        <dbReference type="ARBA" id="ARBA00022842"/>
    </source>
</evidence>
<keyword evidence="7" id="KW-0051">Antiviral defense</keyword>
<evidence type="ECO:0000256" key="3">
    <source>
        <dbReference type="ARBA" id="ARBA00022695"/>
    </source>
</evidence>
<comment type="caution">
    <text evidence="11">The sequence shown here is derived from an EMBL/GenBank/DDBJ whole genome shotgun (WGS) entry which is preliminary data.</text>
</comment>
<dbReference type="InterPro" id="IPR000123">
    <property type="entry name" value="Reverse_transcriptase_msDNA"/>
</dbReference>
<dbReference type="EC" id="2.7.7.49" evidence="1"/>